<keyword evidence="2" id="KW-1185">Reference proteome</keyword>
<gene>
    <name evidence="1" type="ORF">LSAT_V11C600334000</name>
</gene>
<accession>A0A9R1X958</accession>
<sequence>MNFDIAFYCFKSNIIFFDSFDVDHIPFSIRYITKQSCQHVTSPMTNVLVSSSPGALHKFVDEKTNIKIKSKAICLGKYELDIFDFIVGMTILYHILVKTIERMSLRKI</sequence>
<organism evidence="1 2">
    <name type="scientific">Lactuca sativa</name>
    <name type="common">Garden lettuce</name>
    <dbReference type="NCBI Taxonomy" id="4236"/>
    <lineage>
        <taxon>Eukaryota</taxon>
        <taxon>Viridiplantae</taxon>
        <taxon>Streptophyta</taxon>
        <taxon>Embryophyta</taxon>
        <taxon>Tracheophyta</taxon>
        <taxon>Spermatophyta</taxon>
        <taxon>Magnoliopsida</taxon>
        <taxon>eudicotyledons</taxon>
        <taxon>Gunneridae</taxon>
        <taxon>Pentapetalae</taxon>
        <taxon>asterids</taxon>
        <taxon>campanulids</taxon>
        <taxon>Asterales</taxon>
        <taxon>Asteraceae</taxon>
        <taxon>Cichorioideae</taxon>
        <taxon>Cichorieae</taxon>
        <taxon>Lactucinae</taxon>
        <taxon>Lactuca</taxon>
    </lineage>
</organism>
<name>A0A9R1X958_LACSA</name>
<evidence type="ECO:0000313" key="1">
    <source>
        <dbReference type="EMBL" id="KAJ0202069.1"/>
    </source>
</evidence>
<evidence type="ECO:0000313" key="2">
    <source>
        <dbReference type="Proteomes" id="UP000235145"/>
    </source>
</evidence>
<proteinExistence type="predicted"/>
<dbReference type="AlphaFoldDB" id="A0A9R1X958"/>
<dbReference type="Proteomes" id="UP000235145">
    <property type="component" value="Unassembled WGS sequence"/>
</dbReference>
<dbReference type="EMBL" id="NBSK02000006">
    <property type="protein sequence ID" value="KAJ0202069.1"/>
    <property type="molecule type" value="Genomic_DNA"/>
</dbReference>
<protein>
    <submittedName>
        <fullName evidence="1">Uncharacterized protein</fullName>
    </submittedName>
</protein>
<comment type="caution">
    <text evidence="1">The sequence shown here is derived from an EMBL/GenBank/DDBJ whole genome shotgun (WGS) entry which is preliminary data.</text>
</comment>
<reference evidence="1 2" key="1">
    <citation type="journal article" date="2017" name="Nat. Commun.">
        <title>Genome assembly with in vitro proximity ligation data and whole-genome triplication in lettuce.</title>
        <authorList>
            <person name="Reyes-Chin-Wo S."/>
            <person name="Wang Z."/>
            <person name="Yang X."/>
            <person name="Kozik A."/>
            <person name="Arikit S."/>
            <person name="Song C."/>
            <person name="Xia L."/>
            <person name="Froenicke L."/>
            <person name="Lavelle D.O."/>
            <person name="Truco M.J."/>
            <person name="Xia R."/>
            <person name="Zhu S."/>
            <person name="Xu C."/>
            <person name="Xu H."/>
            <person name="Xu X."/>
            <person name="Cox K."/>
            <person name="Korf I."/>
            <person name="Meyers B.C."/>
            <person name="Michelmore R.W."/>
        </authorList>
    </citation>
    <scope>NUCLEOTIDE SEQUENCE [LARGE SCALE GENOMIC DNA]</scope>
    <source>
        <strain evidence="2">cv. Salinas</strain>
        <tissue evidence="1">Seedlings</tissue>
    </source>
</reference>